<keyword evidence="2" id="KW-1185">Reference proteome</keyword>
<protein>
    <submittedName>
        <fullName evidence="1">Unnamed protein product</fullName>
    </submittedName>
</protein>
<evidence type="ECO:0000313" key="1">
    <source>
        <dbReference type="EMBL" id="GME92169.1"/>
    </source>
</evidence>
<reference evidence="1" key="1">
    <citation type="submission" date="2023-04" db="EMBL/GenBank/DDBJ databases">
        <title>Ambrosiozyma monospora NBRC 10751.</title>
        <authorList>
            <person name="Ichikawa N."/>
            <person name="Sato H."/>
            <person name="Tonouchi N."/>
        </authorList>
    </citation>
    <scope>NUCLEOTIDE SEQUENCE</scope>
    <source>
        <strain evidence="1">NBRC 10751</strain>
    </source>
</reference>
<dbReference type="EMBL" id="BSXS01008322">
    <property type="protein sequence ID" value="GME92169.1"/>
    <property type="molecule type" value="Genomic_DNA"/>
</dbReference>
<organism evidence="1 2">
    <name type="scientific">Ambrosiozyma monospora</name>
    <name type="common">Yeast</name>
    <name type="synonym">Endomycopsis monosporus</name>
    <dbReference type="NCBI Taxonomy" id="43982"/>
    <lineage>
        <taxon>Eukaryota</taxon>
        <taxon>Fungi</taxon>
        <taxon>Dikarya</taxon>
        <taxon>Ascomycota</taxon>
        <taxon>Saccharomycotina</taxon>
        <taxon>Pichiomycetes</taxon>
        <taxon>Pichiales</taxon>
        <taxon>Pichiaceae</taxon>
        <taxon>Ambrosiozyma</taxon>
    </lineage>
</organism>
<name>A0ACB5TP56_AMBMO</name>
<sequence>MFPISLFSEQTYNFDDLSVLTSIFNSALNFEYHVDTPHNDSDLFAQHTNESTVYDNGYMLIKIFKLFYSLVKKLSNEIQVIEPNAKNLEKVQERQNLRIILSFTKLLYNEDASMVEDDDDIKFDHMFKFIHSMLINFESVTIFNSKVKLVDFDSHIDASDLSEFEKLKERQKRTGKRSGSGFSLTHSPMGQRRLTNVPDLRTKIPPTPPMSRKYNIRSISTSSSDSLDTDTDMTVDSEKENSDPNKYYGNSGIGYRKDLQNLLPY</sequence>
<gene>
    <name evidence="1" type="ORF">Amon02_000904900</name>
</gene>
<accession>A0ACB5TP56</accession>
<dbReference type="Proteomes" id="UP001165064">
    <property type="component" value="Unassembled WGS sequence"/>
</dbReference>
<proteinExistence type="predicted"/>
<evidence type="ECO:0000313" key="2">
    <source>
        <dbReference type="Proteomes" id="UP001165064"/>
    </source>
</evidence>
<comment type="caution">
    <text evidence="1">The sequence shown here is derived from an EMBL/GenBank/DDBJ whole genome shotgun (WGS) entry which is preliminary data.</text>
</comment>